<evidence type="ECO:0000256" key="1">
    <source>
        <dbReference type="ARBA" id="ARBA00004141"/>
    </source>
</evidence>
<keyword evidence="3" id="KW-1003">Cell membrane</keyword>
<gene>
    <name evidence="10" type="ORF">MNBD_DELTA03-456</name>
</gene>
<sequence>MTTKEKISLKHNPLTRLSKGFFYPFNSLGFIRRHRELYKYVILPFLINVLTFVGVIYWGFDFFQQQVMSRLPQGDAWYWLILNYFIIIAAVLVVLVLIFFTFSVLGALIASPFNDQLSERTEKLLTGGEERPFTWRGFWQDTIRTLIAETKKVIVFLLGMMLLLLLHLMPLLGTALYPVLSIAWTALFLILEYNGYVFARRGMTFADQRRVIFRHSALMSGFGLGMLCLLAIPFLQFLAIPLGVVGAVRILEEAGELGVGEPGTELKQ</sequence>
<feature type="transmembrane region" description="Helical" evidence="9">
    <location>
        <begin position="175"/>
        <end position="196"/>
    </location>
</feature>
<protein>
    <recommendedName>
        <fullName evidence="11">Sulfate transporter, CysZ-type</fullName>
    </recommendedName>
</protein>
<evidence type="ECO:0008006" key="11">
    <source>
        <dbReference type="Google" id="ProtNLM"/>
    </source>
</evidence>
<dbReference type="InterPro" id="IPR050480">
    <property type="entry name" value="CysZ-like"/>
</dbReference>
<evidence type="ECO:0000256" key="5">
    <source>
        <dbReference type="ARBA" id="ARBA00022605"/>
    </source>
</evidence>
<feature type="transmembrane region" description="Helical" evidence="9">
    <location>
        <begin position="217"/>
        <end position="239"/>
    </location>
</feature>
<evidence type="ECO:0000256" key="8">
    <source>
        <dbReference type="ARBA" id="ARBA00023136"/>
    </source>
</evidence>
<accession>A0A3B0UP25</accession>
<name>A0A3B0UP25_9ZZZZ</name>
<comment type="subcellular location">
    <subcellularLocation>
        <location evidence="1">Membrane</location>
        <topology evidence="1">Multi-pass membrane protein</topology>
    </subcellularLocation>
</comment>
<dbReference type="EMBL" id="UOEX01000002">
    <property type="protein sequence ID" value="VAW32588.1"/>
    <property type="molecule type" value="Genomic_DNA"/>
</dbReference>
<dbReference type="AlphaFoldDB" id="A0A3B0UP25"/>
<feature type="transmembrane region" description="Helical" evidence="9">
    <location>
        <begin position="40"/>
        <end position="60"/>
    </location>
</feature>
<evidence type="ECO:0000313" key="10">
    <source>
        <dbReference type="EMBL" id="VAW32588.1"/>
    </source>
</evidence>
<evidence type="ECO:0000256" key="7">
    <source>
        <dbReference type="ARBA" id="ARBA00022989"/>
    </source>
</evidence>
<keyword evidence="2" id="KW-0813">Transport</keyword>
<dbReference type="InterPro" id="IPR059112">
    <property type="entry name" value="CysZ/EI24"/>
</dbReference>
<dbReference type="GO" id="GO:0005886">
    <property type="term" value="C:plasma membrane"/>
    <property type="evidence" value="ECO:0007669"/>
    <property type="project" value="TreeGrafter"/>
</dbReference>
<feature type="transmembrane region" description="Helical" evidence="9">
    <location>
        <begin position="80"/>
        <end position="110"/>
    </location>
</feature>
<evidence type="ECO:0000256" key="4">
    <source>
        <dbReference type="ARBA" id="ARBA00022519"/>
    </source>
</evidence>
<keyword evidence="4" id="KW-0997">Cell inner membrane</keyword>
<proteinExistence type="predicted"/>
<dbReference type="PANTHER" id="PTHR37468:SF1">
    <property type="entry name" value="SULFATE TRANSPORTER CYSZ"/>
    <property type="match status" value="1"/>
</dbReference>
<dbReference type="PANTHER" id="PTHR37468">
    <property type="entry name" value="SULFATE TRANSPORTER CYSZ"/>
    <property type="match status" value="1"/>
</dbReference>
<dbReference type="Pfam" id="PF07264">
    <property type="entry name" value="EI24"/>
    <property type="match status" value="1"/>
</dbReference>
<keyword evidence="6 9" id="KW-0812">Transmembrane</keyword>
<dbReference type="GO" id="GO:0009675">
    <property type="term" value="F:high-affinity sulfate:proton symporter activity"/>
    <property type="evidence" value="ECO:0007669"/>
    <property type="project" value="TreeGrafter"/>
</dbReference>
<evidence type="ECO:0000256" key="9">
    <source>
        <dbReference type="SAM" id="Phobius"/>
    </source>
</evidence>
<evidence type="ECO:0000256" key="2">
    <source>
        <dbReference type="ARBA" id="ARBA00022448"/>
    </source>
</evidence>
<reference evidence="10" key="1">
    <citation type="submission" date="2018-06" db="EMBL/GenBank/DDBJ databases">
        <authorList>
            <person name="Zhirakovskaya E."/>
        </authorList>
    </citation>
    <scope>NUCLEOTIDE SEQUENCE</scope>
</reference>
<keyword evidence="7 9" id="KW-1133">Transmembrane helix</keyword>
<keyword evidence="5" id="KW-0028">Amino-acid biosynthesis</keyword>
<evidence type="ECO:0000256" key="6">
    <source>
        <dbReference type="ARBA" id="ARBA00022692"/>
    </source>
</evidence>
<dbReference type="GO" id="GO:0019344">
    <property type="term" value="P:cysteine biosynthetic process"/>
    <property type="evidence" value="ECO:0007669"/>
    <property type="project" value="TreeGrafter"/>
</dbReference>
<keyword evidence="8 9" id="KW-0472">Membrane</keyword>
<organism evidence="10">
    <name type="scientific">hydrothermal vent metagenome</name>
    <dbReference type="NCBI Taxonomy" id="652676"/>
    <lineage>
        <taxon>unclassified sequences</taxon>
        <taxon>metagenomes</taxon>
        <taxon>ecological metagenomes</taxon>
    </lineage>
</organism>
<dbReference type="GO" id="GO:0000103">
    <property type="term" value="P:sulfate assimilation"/>
    <property type="evidence" value="ECO:0007669"/>
    <property type="project" value="TreeGrafter"/>
</dbReference>
<evidence type="ECO:0000256" key="3">
    <source>
        <dbReference type="ARBA" id="ARBA00022475"/>
    </source>
</evidence>
<feature type="transmembrane region" description="Helical" evidence="9">
    <location>
        <begin position="153"/>
        <end position="169"/>
    </location>
</feature>